<dbReference type="GO" id="GO:0006406">
    <property type="term" value="P:mRNA export from nucleus"/>
    <property type="evidence" value="ECO:0007669"/>
    <property type="project" value="TreeGrafter"/>
</dbReference>
<dbReference type="InterPro" id="IPR000504">
    <property type="entry name" value="RRM_dom"/>
</dbReference>
<name>A0A8S4RC97_9NEOP</name>
<evidence type="ECO:0000259" key="3">
    <source>
        <dbReference type="PROSITE" id="PS50102"/>
    </source>
</evidence>
<sequence length="341" mass="38526">MDEEPPSPVKKLRSPLLDKSFNNKTSITCMQVPEGLFESKAAEKHFSKFGKVLRIRLLPKKHMCIVEYDQQTSAERAVLNAGAFDGFMFDVTRTKPRVRRKSKRDDDPDWLPDLDVKAELSAMVGAPAYRITRQKPMELAVPRRQSLDLKVPVRKKTIIETPKKIKPPKYQPASGIESPVAVITVPTSLTTSEAAIELHRLRSRISLTSDEKWRTLDARDRVLRAWGGAGSRVKVGGATIGTCPDMCPEKELLHRLSEHQVMTLETVIDSDGVLEPWRAVKQYSRSSADQEIPMCYELRPASVLMRTSAYLLHEIADTTRQVYVKIIIAPIDRRPLLDIGF</sequence>
<dbReference type="GO" id="GO:0070390">
    <property type="term" value="C:transcription export complex 2"/>
    <property type="evidence" value="ECO:0007669"/>
    <property type="project" value="TreeGrafter"/>
</dbReference>
<evidence type="ECO:0000256" key="2">
    <source>
        <dbReference type="PROSITE-ProRule" id="PRU00176"/>
    </source>
</evidence>
<comment type="caution">
    <text evidence="4">The sequence shown here is derived from an EMBL/GenBank/DDBJ whole genome shotgun (WGS) entry which is preliminary data.</text>
</comment>
<accession>A0A8S4RC97</accession>
<dbReference type="InterPro" id="IPR012677">
    <property type="entry name" value="Nucleotide-bd_a/b_plait_sf"/>
</dbReference>
<dbReference type="PANTHER" id="PTHR12436">
    <property type="entry name" value="80 KDA MCM3-ASSOCIATED PROTEIN"/>
    <property type="match status" value="1"/>
</dbReference>
<dbReference type="GO" id="GO:0005737">
    <property type="term" value="C:cytoplasm"/>
    <property type="evidence" value="ECO:0007669"/>
    <property type="project" value="TreeGrafter"/>
</dbReference>
<dbReference type="Gene3D" id="3.30.70.330">
    <property type="match status" value="1"/>
</dbReference>
<reference evidence="4" key="1">
    <citation type="submission" date="2022-03" db="EMBL/GenBank/DDBJ databases">
        <authorList>
            <person name="Lindestad O."/>
        </authorList>
    </citation>
    <scope>NUCLEOTIDE SEQUENCE</scope>
</reference>
<evidence type="ECO:0000313" key="4">
    <source>
        <dbReference type="EMBL" id="CAH2234345.1"/>
    </source>
</evidence>
<dbReference type="OrthoDB" id="21502at2759"/>
<keyword evidence="5" id="KW-1185">Reference proteome</keyword>
<dbReference type="Pfam" id="PF00076">
    <property type="entry name" value="RRM_1"/>
    <property type="match status" value="1"/>
</dbReference>
<dbReference type="InterPro" id="IPR005062">
    <property type="entry name" value="SAC3/GANP/THP3_conserved"/>
</dbReference>
<dbReference type="InterPro" id="IPR035979">
    <property type="entry name" value="RBD_domain_sf"/>
</dbReference>
<dbReference type="AlphaFoldDB" id="A0A8S4RC97"/>
<keyword evidence="1 2" id="KW-0694">RNA-binding</keyword>
<dbReference type="PANTHER" id="PTHR12436:SF3">
    <property type="entry name" value="GERMINAL-CENTER ASSOCIATED NUCLEAR PROTEIN"/>
    <property type="match status" value="1"/>
</dbReference>
<proteinExistence type="predicted"/>
<organism evidence="4 5">
    <name type="scientific">Pararge aegeria aegeria</name>
    <dbReference type="NCBI Taxonomy" id="348720"/>
    <lineage>
        <taxon>Eukaryota</taxon>
        <taxon>Metazoa</taxon>
        <taxon>Ecdysozoa</taxon>
        <taxon>Arthropoda</taxon>
        <taxon>Hexapoda</taxon>
        <taxon>Insecta</taxon>
        <taxon>Pterygota</taxon>
        <taxon>Neoptera</taxon>
        <taxon>Endopterygota</taxon>
        <taxon>Lepidoptera</taxon>
        <taxon>Glossata</taxon>
        <taxon>Ditrysia</taxon>
        <taxon>Papilionoidea</taxon>
        <taxon>Nymphalidae</taxon>
        <taxon>Satyrinae</taxon>
        <taxon>Satyrini</taxon>
        <taxon>Parargina</taxon>
        <taxon>Pararge</taxon>
    </lineage>
</organism>
<dbReference type="SUPFAM" id="SSF54928">
    <property type="entry name" value="RNA-binding domain, RBD"/>
    <property type="match status" value="1"/>
</dbReference>
<evidence type="ECO:0000256" key="1">
    <source>
        <dbReference type="ARBA" id="ARBA00022884"/>
    </source>
</evidence>
<gene>
    <name evidence="4" type="primary">jg12186</name>
    <name evidence="4" type="ORF">PAEG_LOCUS12186</name>
</gene>
<dbReference type="GO" id="GO:0003723">
    <property type="term" value="F:RNA binding"/>
    <property type="evidence" value="ECO:0007669"/>
    <property type="project" value="UniProtKB-UniRule"/>
</dbReference>
<protein>
    <submittedName>
        <fullName evidence="4">Jg12186 protein</fullName>
    </submittedName>
</protein>
<dbReference type="PROSITE" id="PS50102">
    <property type="entry name" value="RRM"/>
    <property type="match status" value="1"/>
</dbReference>
<dbReference type="Proteomes" id="UP000838756">
    <property type="component" value="Unassembled WGS sequence"/>
</dbReference>
<dbReference type="EMBL" id="CAKXAJ010025054">
    <property type="protein sequence ID" value="CAH2234345.1"/>
    <property type="molecule type" value="Genomic_DNA"/>
</dbReference>
<feature type="domain" description="RRM" evidence="3">
    <location>
        <begin position="25"/>
        <end position="96"/>
    </location>
</feature>
<dbReference type="Pfam" id="PF03399">
    <property type="entry name" value="SAC3_GANP"/>
    <property type="match status" value="1"/>
</dbReference>
<dbReference type="InterPro" id="IPR045107">
    <property type="entry name" value="SAC3/GANP/THP3"/>
</dbReference>
<evidence type="ECO:0000313" key="5">
    <source>
        <dbReference type="Proteomes" id="UP000838756"/>
    </source>
</evidence>